<keyword evidence="6" id="KW-0346">Stress response</keyword>
<dbReference type="GO" id="GO:0016787">
    <property type="term" value="F:hydrolase activity"/>
    <property type="evidence" value="ECO:0007669"/>
    <property type="project" value="UniProtKB-KW"/>
</dbReference>
<keyword evidence="4" id="KW-0378">Hydrolase</keyword>
<evidence type="ECO:0000256" key="1">
    <source>
        <dbReference type="ARBA" id="ARBA00022649"/>
    </source>
</evidence>
<dbReference type="SUPFAM" id="SSF54786">
    <property type="entry name" value="YcfA/nrd intein domain"/>
    <property type="match status" value="1"/>
</dbReference>
<dbReference type="EMBL" id="BK032761">
    <property type="protein sequence ID" value="DAF59006.1"/>
    <property type="molecule type" value="Genomic_DNA"/>
</dbReference>
<dbReference type="InterPro" id="IPR012933">
    <property type="entry name" value="HicA_mRNA_interferase"/>
</dbReference>
<evidence type="ECO:0000256" key="2">
    <source>
        <dbReference type="ARBA" id="ARBA00022722"/>
    </source>
</evidence>
<dbReference type="GO" id="GO:0003729">
    <property type="term" value="F:mRNA binding"/>
    <property type="evidence" value="ECO:0007669"/>
    <property type="project" value="InterPro"/>
</dbReference>
<dbReference type="Gene3D" id="3.30.920.30">
    <property type="entry name" value="Hypothetical protein"/>
    <property type="match status" value="1"/>
</dbReference>
<dbReference type="Pfam" id="PF07927">
    <property type="entry name" value="HicA_toxin"/>
    <property type="match status" value="1"/>
</dbReference>
<accession>A0A8S5T6Z1</accession>
<evidence type="ECO:0000256" key="6">
    <source>
        <dbReference type="ARBA" id="ARBA00023016"/>
    </source>
</evidence>
<evidence type="ECO:0000313" key="8">
    <source>
        <dbReference type="EMBL" id="DAF59006.1"/>
    </source>
</evidence>
<keyword evidence="2" id="KW-0540">Nuclease</keyword>
<evidence type="ECO:0000256" key="3">
    <source>
        <dbReference type="ARBA" id="ARBA00022759"/>
    </source>
</evidence>
<evidence type="ECO:0000256" key="5">
    <source>
        <dbReference type="ARBA" id="ARBA00022884"/>
    </source>
</evidence>
<feature type="region of interest" description="Disordered" evidence="7">
    <location>
        <begin position="40"/>
        <end position="67"/>
    </location>
</feature>
<sequence>MTLSVIFLFAKQHIVLYSPDMATRIRDIVASLIQNGFQRTSGGKGSHRRFKHPSGVSATIPGKDGDDAKPYLIKQVRKKIEEAKGKGA</sequence>
<keyword evidence="3" id="KW-0255">Endonuclease</keyword>
<keyword evidence="1" id="KW-1277">Toxin-antitoxin system</keyword>
<dbReference type="GO" id="GO:0004519">
    <property type="term" value="F:endonuclease activity"/>
    <property type="evidence" value="ECO:0007669"/>
    <property type="project" value="UniProtKB-KW"/>
</dbReference>
<keyword evidence="5" id="KW-0694">RNA-binding</keyword>
<protein>
    <submittedName>
        <fullName evidence="8">Uncharacterized protein</fullName>
    </submittedName>
</protein>
<organism evidence="8">
    <name type="scientific">Myoviridae sp. cta6i12</name>
    <dbReference type="NCBI Taxonomy" id="2827695"/>
    <lineage>
        <taxon>Viruses</taxon>
        <taxon>Duplodnaviria</taxon>
        <taxon>Heunggongvirae</taxon>
        <taxon>Uroviricota</taxon>
        <taxon>Caudoviricetes</taxon>
    </lineage>
</organism>
<evidence type="ECO:0000256" key="4">
    <source>
        <dbReference type="ARBA" id="ARBA00022801"/>
    </source>
</evidence>
<proteinExistence type="predicted"/>
<dbReference type="InterPro" id="IPR038570">
    <property type="entry name" value="HicA_sf"/>
</dbReference>
<reference evidence="8" key="1">
    <citation type="journal article" date="2021" name="Proc. Natl. Acad. Sci. U.S.A.">
        <title>A Catalog of Tens of Thousands of Viruses from Human Metagenomes Reveals Hidden Associations with Chronic Diseases.</title>
        <authorList>
            <person name="Tisza M.J."/>
            <person name="Buck C.B."/>
        </authorList>
    </citation>
    <scope>NUCLEOTIDE SEQUENCE</scope>
    <source>
        <strain evidence="8">Cta6i12</strain>
    </source>
</reference>
<name>A0A8S5T6Z1_9CAUD</name>
<evidence type="ECO:0000256" key="7">
    <source>
        <dbReference type="SAM" id="MobiDB-lite"/>
    </source>
</evidence>